<reference evidence="11" key="3">
    <citation type="submission" date="2025-09" db="UniProtKB">
        <authorList>
            <consortium name="Ensembl"/>
        </authorList>
    </citation>
    <scope>IDENTIFICATION</scope>
</reference>
<proteinExistence type="inferred from homology"/>
<dbReference type="InterPro" id="IPR003593">
    <property type="entry name" value="AAA+_ATPase"/>
</dbReference>
<dbReference type="Gene3D" id="2.40.50.140">
    <property type="entry name" value="Nucleic acid-binding proteins"/>
    <property type="match status" value="1"/>
</dbReference>
<dbReference type="InterPro" id="IPR003959">
    <property type="entry name" value="ATPase_AAA_core"/>
</dbReference>
<keyword evidence="9" id="KW-0175">Coiled coil</keyword>
<protein>
    <submittedName>
        <fullName evidence="11">Proteasome 26S subunit, ATPase 5</fullName>
    </submittedName>
</protein>
<evidence type="ECO:0000256" key="1">
    <source>
        <dbReference type="ARBA" id="ARBA00004123"/>
    </source>
</evidence>
<feature type="domain" description="AAA+ ATPase" evidence="10">
    <location>
        <begin position="188"/>
        <end position="327"/>
    </location>
</feature>
<name>A0A803XZ47_MELGA</name>
<reference evidence="11 12" key="1">
    <citation type="journal article" date="2010" name="PLoS Biol.">
        <title>Multi-platform next-generation sequencing of the domestic turkey (Meleagris gallopavo): genome assembly and analysis.</title>
        <authorList>
            <person name="Dalloul R.A."/>
            <person name="Long J.A."/>
            <person name="Zimin A.V."/>
            <person name="Aslam L."/>
            <person name="Beal K."/>
            <person name="Blomberg L.A."/>
            <person name="Bouffard P."/>
            <person name="Burt D.W."/>
            <person name="Crasta O."/>
            <person name="Crooijmans R.P."/>
            <person name="Cooper K."/>
            <person name="Coulombe R.A."/>
            <person name="De S."/>
            <person name="Delany M.E."/>
            <person name="Dodgson J.B."/>
            <person name="Dong J.J."/>
            <person name="Evans C."/>
            <person name="Frederickson K.M."/>
            <person name="Flicek P."/>
            <person name="Florea L."/>
            <person name="Folkerts O."/>
            <person name="Groenen M.A."/>
            <person name="Harkins T.T."/>
            <person name="Herrero J."/>
            <person name="Hoffmann S."/>
            <person name="Megens H.J."/>
            <person name="Jiang A."/>
            <person name="de Jong P."/>
            <person name="Kaiser P."/>
            <person name="Kim H."/>
            <person name="Kim K.W."/>
            <person name="Kim S."/>
            <person name="Langenberger D."/>
            <person name="Lee M.K."/>
            <person name="Lee T."/>
            <person name="Mane S."/>
            <person name="Marcais G."/>
            <person name="Marz M."/>
            <person name="McElroy A.P."/>
            <person name="Modise T."/>
            <person name="Nefedov M."/>
            <person name="Notredame C."/>
            <person name="Paton I.R."/>
            <person name="Payne W.S."/>
            <person name="Pertea G."/>
            <person name="Prickett D."/>
            <person name="Puiu D."/>
            <person name="Qioa D."/>
            <person name="Raineri E."/>
            <person name="Ruffier M."/>
            <person name="Salzberg S.L."/>
            <person name="Schatz M.C."/>
            <person name="Scheuring C."/>
            <person name="Schmidt C.J."/>
            <person name="Schroeder S."/>
            <person name="Searle S.M."/>
            <person name="Smith E.J."/>
            <person name="Smith J."/>
            <person name="Sonstegard T.S."/>
            <person name="Stadler P.F."/>
            <person name="Tafer H."/>
            <person name="Tu Z.J."/>
            <person name="Van Tassell C.P."/>
            <person name="Vilella A.J."/>
            <person name="Williams K.P."/>
            <person name="Yorke J.A."/>
            <person name="Zhang L."/>
            <person name="Zhang H.B."/>
            <person name="Zhang X."/>
            <person name="Zhang Y."/>
            <person name="Reed K.M."/>
        </authorList>
    </citation>
    <scope>NUCLEOTIDE SEQUENCE [LARGE SCALE GENOMIC DNA]</scope>
</reference>
<evidence type="ECO:0000256" key="2">
    <source>
        <dbReference type="ARBA" id="ARBA00004496"/>
    </source>
</evidence>
<feature type="coiled-coil region" evidence="9">
    <location>
        <begin position="53"/>
        <end position="94"/>
    </location>
</feature>
<evidence type="ECO:0000256" key="5">
    <source>
        <dbReference type="ARBA" id="ARBA00022741"/>
    </source>
</evidence>
<evidence type="ECO:0000256" key="4">
    <source>
        <dbReference type="ARBA" id="ARBA00022490"/>
    </source>
</evidence>
<dbReference type="InterPro" id="IPR012340">
    <property type="entry name" value="NA-bd_OB-fold"/>
</dbReference>
<dbReference type="InterPro" id="IPR003960">
    <property type="entry name" value="ATPase_AAA_CS"/>
</dbReference>
<reference evidence="11" key="2">
    <citation type="submission" date="2025-08" db="UniProtKB">
        <authorList>
            <consortium name="Ensembl"/>
        </authorList>
    </citation>
    <scope>IDENTIFICATION</scope>
</reference>
<keyword evidence="12" id="KW-1185">Reference proteome</keyword>
<dbReference type="GeneTree" id="ENSGT01020000230346"/>
<evidence type="ECO:0000256" key="6">
    <source>
        <dbReference type="ARBA" id="ARBA00022840"/>
    </source>
</evidence>
<evidence type="ECO:0000256" key="7">
    <source>
        <dbReference type="ARBA" id="ARBA00022942"/>
    </source>
</evidence>
<dbReference type="Bgee" id="ENSMGAG00000000992">
    <property type="expression patterns" value="Expressed in pectoralis major and 17 other cell types or tissues"/>
</dbReference>
<dbReference type="Proteomes" id="UP000001645">
    <property type="component" value="Chromosome 29"/>
</dbReference>
<accession>A0A803XZ47</accession>
<dbReference type="AlphaFoldDB" id="A0A803XZ47"/>
<dbReference type="PROSITE" id="PS00674">
    <property type="entry name" value="AAA"/>
    <property type="match status" value="1"/>
</dbReference>
<dbReference type="OrthoDB" id="1154031at2759"/>
<evidence type="ECO:0000313" key="12">
    <source>
        <dbReference type="Proteomes" id="UP000001645"/>
    </source>
</evidence>
<dbReference type="Ensembl" id="ENSMGAT00000025896.1">
    <property type="protein sequence ID" value="ENSMGAP00000024793.1"/>
    <property type="gene ID" value="ENSMGAG00000000992.2"/>
</dbReference>
<dbReference type="GO" id="GO:0005524">
    <property type="term" value="F:ATP binding"/>
    <property type="evidence" value="ECO:0007669"/>
    <property type="project" value="UniProtKB-KW"/>
</dbReference>
<dbReference type="FunFam" id="3.40.50.300:FF:000030">
    <property type="entry name" value="26S protease regulatory subunit 8"/>
    <property type="match status" value="1"/>
</dbReference>
<dbReference type="SUPFAM" id="SSF52540">
    <property type="entry name" value="P-loop containing nucleoside triphosphate hydrolases"/>
    <property type="match status" value="1"/>
</dbReference>
<evidence type="ECO:0000259" key="10">
    <source>
        <dbReference type="SMART" id="SM00382"/>
    </source>
</evidence>
<evidence type="ECO:0000313" key="11">
    <source>
        <dbReference type="Ensembl" id="ENSMGAP00000024793.1"/>
    </source>
</evidence>
<keyword evidence="5 8" id="KW-0547">Nucleotide-binding</keyword>
<dbReference type="FunFam" id="1.10.8.60:FF:000006">
    <property type="entry name" value="26S protease regulatory subunit 8"/>
    <property type="match status" value="1"/>
</dbReference>
<keyword evidence="4" id="KW-0963">Cytoplasm</keyword>
<dbReference type="PANTHER" id="PTHR23073">
    <property type="entry name" value="26S PROTEASOME REGULATORY SUBUNIT"/>
    <property type="match status" value="1"/>
</dbReference>
<gene>
    <name evidence="11" type="primary">PSMC5</name>
</gene>
<evidence type="ECO:0000256" key="8">
    <source>
        <dbReference type="RuleBase" id="RU003651"/>
    </source>
</evidence>
<comment type="subcellular location">
    <subcellularLocation>
        <location evidence="2">Cytoplasm</location>
    </subcellularLocation>
    <subcellularLocation>
        <location evidence="1">Nucleus</location>
    </subcellularLocation>
</comment>
<comment type="similarity">
    <text evidence="3 8">Belongs to the AAA ATPase family.</text>
</comment>
<evidence type="ECO:0000256" key="3">
    <source>
        <dbReference type="ARBA" id="ARBA00006914"/>
    </source>
</evidence>
<dbReference type="InterPro" id="IPR027417">
    <property type="entry name" value="P-loop_NTPase"/>
</dbReference>
<dbReference type="GO" id="GO:0005737">
    <property type="term" value="C:cytoplasm"/>
    <property type="evidence" value="ECO:0007669"/>
    <property type="project" value="UniProtKB-SubCell"/>
</dbReference>
<evidence type="ECO:0000256" key="9">
    <source>
        <dbReference type="SAM" id="Coils"/>
    </source>
</evidence>
<dbReference type="GO" id="GO:0005634">
    <property type="term" value="C:nucleus"/>
    <property type="evidence" value="ECO:0007669"/>
    <property type="project" value="UniProtKB-SubCell"/>
</dbReference>
<dbReference type="GO" id="GO:0000502">
    <property type="term" value="C:proteasome complex"/>
    <property type="evidence" value="ECO:0007669"/>
    <property type="project" value="UniProtKB-KW"/>
</dbReference>
<dbReference type="InterPro" id="IPR041569">
    <property type="entry name" value="AAA_lid_3"/>
</dbReference>
<dbReference type="Pfam" id="PF00004">
    <property type="entry name" value="AAA"/>
    <property type="match status" value="1"/>
</dbReference>
<keyword evidence="6 8" id="KW-0067">ATP-binding</keyword>
<sequence length="412" mass="46276">MWGRGTEGAGGRAWRRAAVGRGWADLTERVLLQMEMDDGKGGTGLRQYYLSKIEELQLIVNEKSQNLRRLQAQRNELNAKVRLLREELQLLQEQGSYVGEVVRAMDKKKVLVKVTPNCRVALRNDSYTLHKILPNKVDPLVSLMMVEKVPDSTYEMIGGLDKQIKEIKEVIELPVKHPELFEALGIAQPKGVLLYGPPGTGKTLLARAVAHHTDCTFIRVSGSELVQKFIGEGARMVRELFVMAREHAPSIIFMDEIDSIGSSRLEGGSGGDSEVQRTMLELLNQLDGFEATKNIKVIMATNRIDILDSALLRPGRIDRKIEFPPPNEEARLDILKIHSRKMNLTRGINLRKIAELMPGASGAEVKGVCTEAGMYALRERRVHVTQEDFEMAVAKVMQKDSEKNMSIKKLWK</sequence>
<dbReference type="GO" id="GO:0016887">
    <property type="term" value="F:ATP hydrolysis activity"/>
    <property type="evidence" value="ECO:0007669"/>
    <property type="project" value="InterPro"/>
</dbReference>
<dbReference type="Pfam" id="PF17862">
    <property type="entry name" value="AAA_lid_3"/>
    <property type="match status" value="1"/>
</dbReference>
<dbReference type="InterPro" id="IPR050221">
    <property type="entry name" value="26S_Proteasome_ATPase"/>
</dbReference>
<organism evidence="11 12">
    <name type="scientific">Meleagris gallopavo</name>
    <name type="common">Wild turkey</name>
    <dbReference type="NCBI Taxonomy" id="9103"/>
    <lineage>
        <taxon>Eukaryota</taxon>
        <taxon>Metazoa</taxon>
        <taxon>Chordata</taxon>
        <taxon>Craniata</taxon>
        <taxon>Vertebrata</taxon>
        <taxon>Euteleostomi</taxon>
        <taxon>Archelosauria</taxon>
        <taxon>Archosauria</taxon>
        <taxon>Dinosauria</taxon>
        <taxon>Saurischia</taxon>
        <taxon>Theropoda</taxon>
        <taxon>Coelurosauria</taxon>
        <taxon>Aves</taxon>
        <taxon>Neognathae</taxon>
        <taxon>Galloanserae</taxon>
        <taxon>Galliformes</taxon>
        <taxon>Phasianidae</taxon>
        <taxon>Meleagridinae</taxon>
        <taxon>Meleagris</taxon>
    </lineage>
</organism>
<dbReference type="Gene3D" id="3.40.50.300">
    <property type="entry name" value="P-loop containing nucleotide triphosphate hydrolases"/>
    <property type="match status" value="1"/>
</dbReference>
<dbReference type="CDD" id="cd19502">
    <property type="entry name" value="RecA-like_PAN_like"/>
    <property type="match status" value="1"/>
</dbReference>
<dbReference type="Gene3D" id="1.10.8.60">
    <property type="match status" value="1"/>
</dbReference>
<dbReference type="SMART" id="SM00382">
    <property type="entry name" value="AAA"/>
    <property type="match status" value="1"/>
</dbReference>
<keyword evidence="7" id="KW-0647">Proteasome</keyword>